<reference evidence="1" key="1">
    <citation type="submission" date="2021-06" db="EMBL/GenBank/DDBJ databases">
        <authorList>
            <person name="Kallberg Y."/>
            <person name="Tangrot J."/>
            <person name="Rosling A."/>
        </authorList>
    </citation>
    <scope>NUCLEOTIDE SEQUENCE</scope>
    <source>
        <strain evidence="1">MA461A</strain>
    </source>
</reference>
<name>A0ACA9P6A2_9GLOM</name>
<sequence length="133" mass="15535">YRSRIRKNYRTGEKIKPIEEIEIAGAAKYPITMKQKLIHEFDSEFLELSSLSDILTYENFPYCDAILTNPPINPRETSNQDEIDGYIISKGSIVVACTDAIHLHKDYWENPNDLSQKDSYLKKIIHYQRLIKI</sequence>
<feature type="non-terminal residue" evidence="1">
    <location>
        <position position="133"/>
    </location>
</feature>
<gene>
    <name evidence="1" type="ORF">RPERSI_LOCUS9708</name>
</gene>
<comment type="caution">
    <text evidence="1">The sequence shown here is derived from an EMBL/GenBank/DDBJ whole genome shotgun (WGS) entry which is preliminary data.</text>
</comment>
<feature type="non-terminal residue" evidence="1">
    <location>
        <position position="1"/>
    </location>
</feature>
<dbReference type="Proteomes" id="UP000789920">
    <property type="component" value="Unassembled WGS sequence"/>
</dbReference>
<dbReference type="EMBL" id="CAJVQC010018557">
    <property type="protein sequence ID" value="CAG8694381.1"/>
    <property type="molecule type" value="Genomic_DNA"/>
</dbReference>
<protein>
    <submittedName>
        <fullName evidence="1">4888_t:CDS:1</fullName>
    </submittedName>
</protein>
<evidence type="ECO:0000313" key="2">
    <source>
        <dbReference type="Proteomes" id="UP000789920"/>
    </source>
</evidence>
<evidence type="ECO:0000313" key="1">
    <source>
        <dbReference type="EMBL" id="CAG8694381.1"/>
    </source>
</evidence>
<accession>A0ACA9P6A2</accession>
<organism evidence="1 2">
    <name type="scientific">Racocetra persica</name>
    <dbReference type="NCBI Taxonomy" id="160502"/>
    <lineage>
        <taxon>Eukaryota</taxon>
        <taxon>Fungi</taxon>
        <taxon>Fungi incertae sedis</taxon>
        <taxon>Mucoromycota</taxon>
        <taxon>Glomeromycotina</taxon>
        <taxon>Glomeromycetes</taxon>
        <taxon>Diversisporales</taxon>
        <taxon>Gigasporaceae</taxon>
        <taxon>Racocetra</taxon>
    </lineage>
</organism>
<keyword evidence="2" id="KW-1185">Reference proteome</keyword>
<proteinExistence type="predicted"/>